<protein>
    <submittedName>
        <fullName evidence="1">Uncharacterized protein</fullName>
    </submittedName>
</protein>
<dbReference type="Proteomes" id="UP000254737">
    <property type="component" value="Unassembled WGS sequence"/>
</dbReference>
<name>A0A376GK98_9FLAO</name>
<evidence type="ECO:0000313" key="1">
    <source>
        <dbReference type="EMBL" id="STD59363.1"/>
    </source>
</evidence>
<evidence type="ECO:0000313" key="2">
    <source>
        <dbReference type="Proteomes" id="UP000254737"/>
    </source>
</evidence>
<sequence length="134" mass="15962">MSVKNFNHWVNKLNLLDFSATEKEDKIIQITDLNRFIQCYDPTLEIVDCIHHDFCIIEKNEIIKEVKLMDISNLRNNETISINRNKESWFVLVNDKLDTTLKSILKTIEEHNISKIYDKVFVFNFFQSSIHEIK</sequence>
<dbReference type="EMBL" id="UFXS01000001">
    <property type="protein sequence ID" value="STD59363.1"/>
    <property type="molecule type" value="Genomic_DNA"/>
</dbReference>
<dbReference type="STRING" id="343874.GCA_000805695_00521"/>
<organism evidence="1 2">
    <name type="scientific">Empedobacter falsenii</name>
    <dbReference type="NCBI Taxonomy" id="343874"/>
    <lineage>
        <taxon>Bacteria</taxon>
        <taxon>Pseudomonadati</taxon>
        <taxon>Bacteroidota</taxon>
        <taxon>Flavobacteriia</taxon>
        <taxon>Flavobacteriales</taxon>
        <taxon>Weeksellaceae</taxon>
        <taxon>Empedobacter</taxon>
    </lineage>
</organism>
<reference evidence="1 2" key="1">
    <citation type="submission" date="2018-06" db="EMBL/GenBank/DDBJ databases">
        <authorList>
            <consortium name="Pathogen Informatics"/>
            <person name="Doyle S."/>
        </authorList>
    </citation>
    <scope>NUCLEOTIDE SEQUENCE [LARGE SCALE GENOMIC DNA]</scope>
    <source>
        <strain evidence="1 2">NCTC13456</strain>
    </source>
</reference>
<accession>A0A376GK98</accession>
<dbReference type="RefSeq" id="WP_115001384.1">
    <property type="nucleotide sequence ID" value="NZ_UFXS01000001.1"/>
</dbReference>
<gene>
    <name evidence="1" type="ORF">NCTC13456_03009</name>
</gene>
<proteinExistence type="predicted"/>
<dbReference type="AlphaFoldDB" id="A0A376GK98"/>